<dbReference type="SMART" id="SM00240">
    <property type="entry name" value="FHA"/>
    <property type="match status" value="1"/>
</dbReference>
<protein>
    <submittedName>
        <fullName evidence="3">FHA domain-containing protein</fullName>
    </submittedName>
</protein>
<dbReference type="PROSITE" id="PS50006">
    <property type="entry name" value="FHA_DOMAIN"/>
    <property type="match status" value="1"/>
</dbReference>
<keyword evidence="4" id="KW-1185">Reference proteome</keyword>
<reference evidence="3 4" key="1">
    <citation type="submission" date="2024-03" db="EMBL/GenBank/DDBJ databases">
        <title>Actinomycetospora sp. OC33-EN06, a novel actinomycete isolated from wild orchid (Aerides multiflora).</title>
        <authorList>
            <person name="Suriyachadkun C."/>
        </authorList>
    </citation>
    <scope>NUCLEOTIDE SEQUENCE [LARGE SCALE GENOMIC DNA]</scope>
    <source>
        <strain evidence="3 4">OC33-EN06</strain>
    </source>
</reference>
<evidence type="ECO:0000259" key="2">
    <source>
        <dbReference type="PROSITE" id="PS50006"/>
    </source>
</evidence>
<dbReference type="SUPFAM" id="SSF49879">
    <property type="entry name" value="SMAD/FHA domain"/>
    <property type="match status" value="1"/>
</dbReference>
<proteinExistence type="predicted"/>
<comment type="caution">
    <text evidence="3">The sequence shown here is derived from an EMBL/GenBank/DDBJ whole genome shotgun (WGS) entry which is preliminary data.</text>
</comment>
<dbReference type="RefSeq" id="WP_337718774.1">
    <property type="nucleotide sequence ID" value="NZ_JBBEGL010000014.1"/>
</dbReference>
<organism evidence="3 4">
    <name type="scientific">Actinomycetospora aeridis</name>
    <dbReference type="NCBI Taxonomy" id="3129231"/>
    <lineage>
        <taxon>Bacteria</taxon>
        <taxon>Bacillati</taxon>
        <taxon>Actinomycetota</taxon>
        <taxon>Actinomycetes</taxon>
        <taxon>Pseudonocardiales</taxon>
        <taxon>Pseudonocardiaceae</taxon>
        <taxon>Actinomycetospora</taxon>
    </lineage>
</organism>
<dbReference type="Proteomes" id="UP001370100">
    <property type="component" value="Unassembled WGS sequence"/>
</dbReference>
<feature type="domain" description="FHA" evidence="2">
    <location>
        <begin position="27"/>
        <end position="76"/>
    </location>
</feature>
<evidence type="ECO:0000313" key="3">
    <source>
        <dbReference type="EMBL" id="MEJ2890575.1"/>
    </source>
</evidence>
<dbReference type="PANTHER" id="PTHR23308">
    <property type="entry name" value="NUCLEAR INHIBITOR OF PROTEIN PHOSPHATASE-1"/>
    <property type="match status" value="1"/>
</dbReference>
<dbReference type="Pfam" id="PF00498">
    <property type="entry name" value="FHA"/>
    <property type="match status" value="1"/>
</dbReference>
<accession>A0ABU8NDU6</accession>
<dbReference type="InterPro" id="IPR000253">
    <property type="entry name" value="FHA_dom"/>
</dbReference>
<evidence type="ECO:0000256" key="1">
    <source>
        <dbReference type="ARBA" id="ARBA00022553"/>
    </source>
</evidence>
<name>A0ABU8NDU6_9PSEU</name>
<keyword evidence="1" id="KW-0597">Phosphoprotein</keyword>
<gene>
    <name evidence="3" type="ORF">WCD41_29240</name>
</gene>
<sequence>MRSDEFVALLTLDDGTSRSYRVVEGSNVIGRGKDAHVVLTDVSVSRRHFVIEWDGRHATLSDRWSTSGTFVNGIPVQTEQLADGDTIRVGRSELLFRVQA</sequence>
<dbReference type="InterPro" id="IPR008984">
    <property type="entry name" value="SMAD_FHA_dom_sf"/>
</dbReference>
<dbReference type="Gene3D" id="2.60.200.20">
    <property type="match status" value="1"/>
</dbReference>
<evidence type="ECO:0000313" key="4">
    <source>
        <dbReference type="Proteomes" id="UP001370100"/>
    </source>
</evidence>
<dbReference type="InterPro" id="IPR050923">
    <property type="entry name" value="Cell_Proc_Reg/RNA_Proc"/>
</dbReference>
<dbReference type="EMBL" id="JBBEGL010000014">
    <property type="protein sequence ID" value="MEJ2890575.1"/>
    <property type="molecule type" value="Genomic_DNA"/>
</dbReference>